<dbReference type="AlphaFoldDB" id="A0AAD2E4W4"/>
<dbReference type="Pfam" id="PF07734">
    <property type="entry name" value="FBA_1"/>
    <property type="match status" value="1"/>
</dbReference>
<feature type="domain" description="F-box associated beta-propeller type 1" evidence="1">
    <location>
        <begin position="14"/>
        <end position="173"/>
    </location>
</feature>
<proteinExistence type="predicted"/>
<sequence length="202" mass="23620">MLEIVNEDDDEYWSIDCIKYEIYNLSTDSWREIDAVVPRALHSLCFELFFNGACHMLSRRAYFGPIILCFAISSEVFTIIDFPESCSELDGKHSSLTVLNECLAMVRYQEWMKEPRLIDIWVMKEYGVKESWIKQFIVGPILLMCPLSSWKNYMLLMESGDGQLVSCELNTNTFKKFEIYSDRINSLRVIIFKESLVSRINT</sequence>
<name>A0AAD2E4W4_9LAMI</name>
<dbReference type="EMBL" id="OU503050">
    <property type="protein sequence ID" value="CAI9777384.1"/>
    <property type="molecule type" value="Genomic_DNA"/>
</dbReference>
<reference evidence="2" key="1">
    <citation type="submission" date="2023-05" db="EMBL/GenBank/DDBJ databases">
        <authorList>
            <person name="Huff M."/>
        </authorList>
    </citation>
    <scope>NUCLEOTIDE SEQUENCE</scope>
</reference>
<keyword evidence="3" id="KW-1185">Reference proteome</keyword>
<protein>
    <recommendedName>
        <fullName evidence="1">F-box associated beta-propeller type 1 domain-containing protein</fullName>
    </recommendedName>
</protein>
<dbReference type="InterPro" id="IPR006527">
    <property type="entry name" value="F-box-assoc_dom_typ1"/>
</dbReference>
<dbReference type="Proteomes" id="UP000834106">
    <property type="component" value="Chromosome 15"/>
</dbReference>
<dbReference type="InterPro" id="IPR017451">
    <property type="entry name" value="F-box-assoc_interact_dom"/>
</dbReference>
<evidence type="ECO:0000259" key="1">
    <source>
        <dbReference type="Pfam" id="PF07734"/>
    </source>
</evidence>
<accession>A0AAD2E4W4</accession>
<dbReference type="NCBIfam" id="TIGR01640">
    <property type="entry name" value="F_box_assoc_1"/>
    <property type="match status" value="1"/>
</dbReference>
<gene>
    <name evidence="2" type="ORF">FPE_LOCUS24814</name>
</gene>
<organism evidence="2 3">
    <name type="scientific">Fraxinus pennsylvanica</name>
    <dbReference type="NCBI Taxonomy" id="56036"/>
    <lineage>
        <taxon>Eukaryota</taxon>
        <taxon>Viridiplantae</taxon>
        <taxon>Streptophyta</taxon>
        <taxon>Embryophyta</taxon>
        <taxon>Tracheophyta</taxon>
        <taxon>Spermatophyta</taxon>
        <taxon>Magnoliopsida</taxon>
        <taxon>eudicotyledons</taxon>
        <taxon>Gunneridae</taxon>
        <taxon>Pentapetalae</taxon>
        <taxon>asterids</taxon>
        <taxon>lamiids</taxon>
        <taxon>Lamiales</taxon>
        <taxon>Oleaceae</taxon>
        <taxon>Oleeae</taxon>
        <taxon>Fraxinus</taxon>
    </lineage>
</organism>
<evidence type="ECO:0000313" key="2">
    <source>
        <dbReference type="EMBL" id="CAI9777384.1"/>
    </source>
</evidence>
<evidence type="ECO:0000313" key="3">
    <source>
        <dbReference type="Proteomes" id="UP000834106"/>
    </source>
</evidence>